<dbReference type="Proteomes" id="UP000008383">
    <property type="component" value="Unassembled WGS sequence"/>
</dbReference>
<dbReference type="RefSeq" id="XP_003021968.1">
    <property type="nucleotide sequence ID" value="XM_003021922.1"/>
</dbReference>
<dbReference type="AlphaFoldDB" id="D4D9X3"/>
<name>D4D9X3_TRIVH</name>
<accession>D4D9X3</accession>
<dbReference type="KEGG" id="tve:TRV_03916"/>
<feature type="region of interest" description="Disordered" evidence="1">
    <location>
        <begin position="362"/>
        <end position="381"/>
    </location>
</feature>
<sequence>MSEYQFLQDATLDTVIPHASDLNIEELLGSIQESSGDPGTYLSKIQQRQLLFFDEHITVYLVLCLSDFPKDSLEACISNLSVRFEVFAIDEGGSSELGEEEQSSKDLIYSQTVDRKDDPFVIVDEAVEDGGDGNHAYVIWKSEAFLCHPQGSQTSASNDQYLPRLTPASTNIFQPLTAAGEDIDPYLPASRILRLVPSTQPEGSMYNIQQTSYHPIRIIPAASARIRYSRSTSVLKKLSTTASLDFEATPFTSYEVVLEEANLSLTNGTVEPLAQAIGFSPPISCPARDDISLVYKLISSDFADGAPVTSMLDISLKVTVLVSDECRPKISMRWRTSVDFSRPTNQSLGGVSNTLRRSIISRGSDQSTQEPTTPQVTSFAPTDHGVKISFFGPPSVEVGKPFDWDVFIVNTSTKARKFGLSAVPLRRRSDVRTHVPRPSSSSSIKRADEIAEAVVDENIVYAMQQNAAPHETDLLCLSTDSKIG</sequence>
<comment type="caution">
    <text evidence="3">The sequence shown here is derived from an EMBL/GenBank/DDBJ whole genome shotgun (WGS) entry which is preliminary data.</text>
</comment>
<evidence type="ECO:0000313" key="3">
    <source>
        <dbReference type="EMBL" id="EFE41350.1"/>
    </source>
</evidence>
<organism evidence="3 4">
    <name type="scientific">Trichophyton verrucosum (strain HKI 0517)</name>
    <dbReference type="NCBI Taxonomy" id="663202"/>
    <lineage>
        <taxon>Eukaryota</taxon>
        <taxon>Fungi</taxon>
        <taxon>Dikarya</taxon>
        <taxon>Ascomycota</taxon>
        <taxon>Pezizomycotina</taxon>
        <taxon>Eurotiomycetes</taxon>
        <taxon>Eurotiomycetidae</taxon>
        <taxon>Onygenales</taxon>
        <taxon>Arthrodermataceae</taxon>
        <taxon>Trichophyton</taxon>
    </lineage>
</organism>
<dbReference type="GO" id="GO:1990071">
    <property type="term" value="C:TRAPPII protein complex"/>
    <property type="evidence" value="ECO:0007669"/>
    <property type="project" value="InterPro"/>
</dbReference>
<dbReference type="InterPro" id="IPR024662">
    <property type="entry name" value="Trs65"/>
</dbReference>
<evidence type="ECO:0000259" key="2">
    <source>
        <dbReference type="Pfam" id="PF12735"/>
    </source>
</evidence>
<feature type="domain" description="Trafficking protein particle complex II-specific subunit 65 IgD3" evidence="2">
    <location>
        <begin position="368"/>
        <end position="484"/>
    </location>
</feature>
<evidence type="ECO:0000313" key="4">
    <source>
        <dbReference type="Proteomes" id="UP000008383"/>
    </source>
</evidence>
<evidence type="ECO:0000256" key="1">
    <source>
        <dbReference type="SAM" id="MobiDB-lite"/>
    </source>
</evidence>
<reference evidence="4" key="1">
    <citation type="journal article" date="2011" name="Genome Biol.">
        <title>Comparative and functional genomics provide insights into the pathogenicity of dermatophytic fungi.</title>
        <authorList>
            <person name="Burmester A."/>
            <person name="Shelest E."/>
            <person name="Gloeckner G."/>
            <person name="Heddergott C."/>
            <person name="Schindler S."/>
            <person name="Staib P."/>
            <person name="Heidel A."/>
            <person name="Felder M."/>
            <person name="Petzold A."/>
            <person name="Szafranski K."/>
            <person name="Feuermann M."/>
            <person name="Pedruzzi I."/>
            <person name="Priebe S."/>
            <person name="Groth M."/>
            <person name="Winkler R."/>
            <person name="Li W."/>
            <person name="Kniemeyer O."/>
            <person name="Schroeckh V."/>
            <person name="Hertweck C."/>
            <person name="Hube B."/>
            <person name="White T.C."/>
            <person name="Platzer M."/>
            <person name="Guthke R."/>
            <person name="Heitman J."/>
            <person name="Woestemeyer J."/>
            <person name="Zipfel P.F."/>
            <person name="Monod M."/>
            <person name="Brakhage A.A."/>
        </authorList>
    </citation>
    <scope>NUCLEOTIDE SEQUENCE [LARGE SCALE GENOMIC DNA]</scope>
    <source>
        <strain evidence="4">HKI 0517</strain>
    </source>
</reference>
<dbReference type="GO" id="GO:0006891">
    <property type="term" value="P:intra-Golgi vesicle-mediated transport"/>
    <property type="evidence" value="ECO:0007669"/>
    <property type="project" value="InterPro"/>
</dbReference>
<dbReference type="HOGENOM" id="CLU_015118_0_0_1"/>
<dbReference type="GO" id="GO:0005802">
    <property type="term" value="C:trans-Golgi network"/>
    <property type="evidence" value="ECO:0007669"/>
    <property type="project" value="TreeGrafter"/>
</dbReference>
<dbReference type="PANTHER" id="PTHR28159:SF1">
    <property type="entry name" value="TRAFFICKING PROTEIN PARTICLE COMPLEX II-SPECIFIC SUBUNIT 65"/>
    <property type="match status" value="1"/>
</dbReference>
<proteinExistence type="predicted"/>
<keyword evidence="4" id="KW-1185">Reference proteome</keyword>
<dbReference type="OrthoDB" id="5345392at2759"/>
<dbReference type="EMBL" id="ACYE01000201">
    <property type="protein sequence ID" value="EFE41350.1"/>
    <property type="molecule type" value="Genomic_DNA"/>
</dbReference>
<dbReference type="PANTHER" id="PTHR28159">
    <property type="entry name" value="TRAFFICKING PROTEIN PARTICLE COMPLEX II-SPECIFIC SUBUNIT 65"/>
    <property type="match status" value="1"/>
</dbReference>
<dbReference type="InterPro" id="IPR055420">
    <property type="entry name" value="IgD3_Trs65"/>
</dbReference>
<dbReference type="Pfam" id="PF12735">
    <property type="entry name" value="IgD3_Trs65"/>
    <property type="match status" value="1"/>
</dbReference>
<feature type="compositionally biased region" description="Polar residues" evidence="1">
    <location>
        <begin position="362"/>
        <end position="380"/>
    </location>
</feature>
<dbReference type="GeneID" id="9578841"/>
<gene>
    <name evidence="3" type="ORF">TRV_03916</name>
</gene>
<protein>
    <recommendedName>
        <fullName evidence="2">Trafficking protein particle complex II-specific subunit 65 IgD3 domain-containing protein</fullName>
    </recommendedName>
</protein>